<feature type="transmembrane region" description="Helical" evidence="1">
    <location>
        <begin position="1015"/>
        <end position="1035"/>
    </location>
</feature>
<dbReference type="Gene3D" id="2.60.40.10">
    <property type="entry name" value="Immunoglobulins"/>
    <property type="match status" value="2"/>
</dbReference>
<keyword evidence="1" id="KW-0472">Membrane</keyword>
<dbReference type="AlphaFoldDB" id="A0A2S0L5A0"/>
<feature type="domain" description="T-Q ester bond containing" evidence="4">
    <location>
        <begin position="630"/>
        <end position="758"/>
    </location>
</feature>
<dbReference type="NCBIfam" id="NF033903">
    <property type="entry name" value="VaFE_rpt"/>
    <property type="match status" value="3"/>
</dbReference>
<proteinExistence type="predicted"/>
<dbReference type="Proteomes" id="UP000237883">
    <property type="component" value="Chromosome"/>
</dbReference>
<dbReference type="InterPro" id="IPR041033">
    <property type="entry name" value="SpaA_PFL_dom_1"/>
</dbReference>
<keyword evidence="1" id="KW-1133">Transmembrane helix</keyword>
<feature type="chain" id="PRO_5015471403" description="Prealbumin-like fold domain-containing protein" evidence="2">
    <location>
        <begin position="28"/>
        <end position="1041"/>
    </location>
</feature>
<dbReference type="Pfam" id="PF17802">
    <property type="entry name" value="SpaA"/>
    <property type="match status" value="2"/>
</dbReference>
<sequence>MNIKRIYNCIVSMLCIVMLLGTSQVFALSSGKAPDGSVNIIPPDTAARLQFKVTGSGAKLSALKSGTSDTTNLSNGETFARSARTGDEYQINYKLDRGVILEIIALDGGKNASVYGDVDMKGDSATHFINKSSEGKFIIKLTGGHANFTIKAVNSNEVVSGADSSNSESDGNARSAESNIVMEGEFDNEAGRRGNVHNTNTLERIPESASYDNVSRRMTMSVGATAPRGASSFRSVAASPEAGLTRGTVTWHKQYKDNNRNHASIFKVNIDGLIHDAACADGKNFRTAEAGQVVTLTKQASDSLFTKFAYLASTDKWQKNNYDEKEYYFALVCAARRVNGRPAYERVNSRPLINRMMQDVKAYKGEIPENFKSYLAYPTNGSQMMLAWGLKPYGKIEVVKSIGNNIKIAGECKGTYSLAGAVYTVYDEGGTAVGKLTTDEKGRTGTLEVKPGKYTVKETTAPVGYELDKTVYKVESKAETTSTVQSYDSPVFAPVKIFLEKKASGDSYMNPSDMTGAEFEVKYYDTIGPVENAKVVRTWKLRTTKDASGKYTAELRDKNLAKGSDPLFVTEQGDAVLPRGTVTIRETKAPAGYLLDKTLYTKKIDGDGAGAAVYFNSGEPSSHVNNPAIPKIGTKAMDIATEDSLAMYGPKTKVKDVVSFSNLYEGETYTLEGVLMDKSTGKPLEENGSRITSQKEFTVTAQNSTISDSIASGEVGLEFTFDTTKLAGKDTVVFETLKYKGKEIANHRDINDDNQTLRHPEIKTKAHSVESGTNTGAPSKEEKIIDKVKYKNLIIGKKYKVTGVLMDKDKNKPILDKDDKEITAEKEFTAENGDGEIELEFRYDSTLRQDKVTVVFETLTYRNVPVAVHADINDSAQSIYYPAIGTKMTGKGGAKIISKAKNVSLVDAVRYENLISGRSYTVRGILMDKKTGKPYEEDGKVVTGSTTFTSEGNGTASVSFKLNTSKIAGKELVAYEKVYDDKGKLVATHEDINNRDQTIRVAQPTIPRTGDGSLLYMYLGLFLLSFIALASLTVIKRCVRL</sequence>
<feature type="domain" description="SpaA-like prealbumin fold" evidence="3">
    <location>
        <begin position="415"/>
        <end position="486"/>
    </location>
</feature>
<gene>
    <name evidence="5" type="ORF">C5Q96_06245</name>
</gene>
<feature type="signal peptide" evidence="2">
    <location>
        <begin position="1"/>
        <end position="27"/>
    </location>
</feature>
<evidence type="ECO:0008006" key="7">
    <source>
        <dbReference type="Google" id="ProtNLM"/>
    </source>
</evidence>
<evidence type="ECO:0000259" key="3">
    <source>
        <dbReference type="Pfam" id="PF17802"/>
    </source>
</evidence>
<evidence type="ECO:0000256" key="1">
    <source>
        <dbReference type="SAM" id="Phobius"/>
    </source>
</evidence>
<dbReference type="EMBL" id="CP027228">
    <property type="protein sequence ID" value="AVM48469.1"/>
    <property type="molecule type" value="Genomic_DNA"/>
</dbReference>
<evidence type="ECO:0000313" key="5">
    <source>
        <dbReference type="EMBL" id="AVM48469.1"/>
    </source>
</evidence>
<keyword evidence="1" id="KW-0812">Transmembrane</keyword>
<dbReference type="SUPFAM" id="SSF49478">
    <property type="entry name" value="Cna protein B-type domain"/>
    <property type="match status" value="1"/>
</dbReference>
<dbReference type="GeneID" id="78391863"/>
<dbReference type="Pfam" id="PF18202">
    <property type="entry name" value="TQ"/>
    <property type="match status" value="3"/>
</dbReference>
<accession>A0A2S0L5A0</accession>
<evidence type="ECO:0000256" key="2">
    <source>
        <dbReference type="SAM" id="SignalP"/>
    </source>
</evidence>
<organism evidence="5 6">
    <name type="scientific">Mogibacterium diversum</name>
    <dbReference type="NCBI Taxonomy" id="114527"/>
    <lineage>
        <taxon>Bacteria</taxon>
        <taxon>Bacillati</taxon>
        <taxon>Bacillota</taxon>
        <taxon>Clostridia</taxon>
        <taxon>Peptostreptococcales</taxon>
        <taxon>Anaerovoracaceae</taxon>
        <taxon>Mogibacterium</taxon>
    </lineage>
</organism>
<reference evidence="6" key="1">
    <citation type="submission" date="2018-02" db="EMBL/GenBank/DDBJ databases">
        <authorList>
            <person name="Holder M.E."/>
            <person name="Ajami N.J."/>
            <person name="Petrosino J.F."/>
        </authorList>
    </citation>
    <scope>NUCLEOTIDE SEQUENCE [LARGE SCALE GENOMIC DNA]</scope>
    <source>
        <strain evidence="6">CCUG 47132</strain>
    </source>
</reference>
<evidence type="ECO:0000259" key="4">
    <source>
        <dbReference type="Pfam" id="PF18202"/>
    </source>
</evidence>
<feature type="domain" description="SpaA-like prealbumin fold" evidence="3">
    <location>
        <begin position="515"/>
        <end position="610"/>
    </location>
</feature>
<dbReference type="Gene3D" id="2.60.40.3930">
    <property type="match status" value="3"/>
</dbReference>
<dbReference type="RefSeq" id="WP_106057525.1">
    <property type="nucleotide sequence ID" value="NZ_CP027228.1"/>
</dbReference>
<name>A0A2S0L5A0_9FIRM</name>
<keyword evidence="2" id="KW-0732">Signal</keyword>
<keyword evidence="6" id="KW-1185">Reference proteome</keyword>
<dbReference type="InterPro" id="IPR013783">
    <property type="entry name" value="Ig-like_fold"/>
</dbReference>
<evidence type="ECO:0000313" key="6">
    <source>
        <dbReference type="Proteomes" id="UP000237883"/>
    </source>
</evidence>
<feature type="domain" description="T-Q ester bond containing" evidence="4">
    <location>
        <begin position="882"/>
        <end position="1001"/>
    </location>
</feature>
<feature type="domain" description="T-Q ester bond containing" evidence="4">
    <location>
        <begin position="760"/>
        <end position="880"/>
    </location>
</feature>
<dbReference type="KEGG" id="mdv:C5Q96_06245"/>
<dbReference type="InterPro" id="IPR041100">
    <property type="entry name" value="TQ"/>
</dbReference>
<dbReference type="OrthoDB" id="2295014at2"/>
<protein>
    <recommendedName>
        <fullName evidence="7">Prealbumin-like fold domain-containing protein</fullName>
    </recommendedName>
</protein>